<dbReference type="EMBL" id="BGPR01008969">
    <property type="protein sequence ID" value="GBN37159.1"/>
    <property type="molecule type" value="Genomic_DNA"/>
</dbReference>
<proteinExistence type="predicted"/>
<evidence type="ECO:0008006" key="3">
    <source>
        <dbReference type="Google" id="ProtNLM"/>
    </source>
</evidence>
<dbReference type="Proteomes" id="UP000499080">
    <property type="component" value="Unassembled WGS sequence"/>
</dbReference>
<evidence type="ECO:0000313" key="1">
    <source>
        <dbReference type="EMBL" id="GBN37159.1"/>
    </source>
</evidence>
<name>A0A4Y2NES8_ARAVE</name>
<accession>A0A4Y2NES8</accession>
<comment type="caution">
    <text evidence="1">The sequence shown here is derived from an EMBL/GenBank/DDBJ whole genome shotgun (WGS) entry which is preliminary data.</text>
</comment>
<organism evidence="1 2">
    <name type="scientific">Araneus ventricosus</name>
    <name type="common">Orbweaver spider</name>
    <name type="synonym">Epeira ventricosa</name>
    <dbReference type="NCBI Taxonomy" id="182803"/>
    <lineage>
        <taxon>Eukaryota</taxon>
        <taxon>Metazoa</taxon>
        <taxon>Ecdysozoa</taxon>
        <taxon>Arthropoda</taxon>
        <taxon>Chelicerata</taxon>
        <taxon>Arachnida</taxon>
        <taxon>Araneae</taxon>
        <taxon>Araneomorphae</taxon>
        <taxon>Entelegynae</taxon>
        <taxon>Araneoidea</taxon>
        <taxon>Araneidae</taxon>
        <taxon>Araneus</taxon>
    </lineage>
</organism>
<protein>
    <recommendedName>
        <fullName evidence="3">DUF4236 domain-containing protein</fullName>
    </recommendedName>
</protein>
<gene>
    <name evidence="1" type="ORF">AVEN_160164_1</name>
</gene>
<reference evidence="1 2" key="1">
    <citation type="journal article" date="2019" name="Sci. Rep.">
        <title>Orb-weaving spider Araneus ventricosus genome elucidates the spidroin gene catalogue.</title>
        <authorList>
            <person name="Kono N."/>
            <person name="Nakamura H."/>
            <person name="Ohtoshi R."/>
            <person name="Moran D.A.P."/>
            <person name="Shinohara A."/>
            <person name="Yoshida Y."/>
            <person name="Fujiwara M."/>
            <person name="Mori M."/>
            <person name="Tomita M."/>
            <person name="Arakawa K."/>
        </authorList>
    </citation>
    <scope>NUCLEOTIDE SEQUENCE [LARGE SCALE GENOMIC DNA]</scope>
</reference>
<sequence>MQFRSFLALFLGRCGIRSVPSRTGRAGLRIAAGGHLFTPGGSRIHTGASSGSVNSRRTRKRIPFLRWQSVAGSFRNCFLPRFSRIPRRFFVLRDKVKKRESALWSVP</sequence>
<evidence type="ECO:0000313" key="2">
    <source>
        <dbReference type="Proteomes" id="UP000499080"/>
    </source>
</evidence>
<dbReference type="AlphaFoldDB" id="A0A4Y2NES8"/>
<keyword evidence="2" id="KW-1185">Reference proteome</keyword>